<proteinExistence type="inferred from homology"/>
<dbReference type="PANTHER" id="PTHR47642">
    <property type="entry name" value="ATP-DEPENDENT DNA HELICASE"/>
    <property type="match status" value="1"/>
</dbReference>
<comment type="cofactor">
    <cofactor evidence="9">
        <name>Mg(2+)</name>
        <dbReference type="ChEBI" id="CHEBI:18420"/>
    </cofactor>
</comment>
<evidence type="ECO:0000256" key="1">
    <source>
        <dbReference type="ARBA" id="ARBA00022741"/>
    </source>
</evidence>
<dbReference type="Proteomes" id="UP000703269">
    <property type="component" value="Unassembled WGS sequence"/>
</dbReference>
<dbReference type="GO" id="GO:0016787">
    <property type="term" value="F:hydrolase activity"/>
    <property type="evidence" value="ECO:0007669"/>
    <property type="project" value="UniProtKB-KW"/>
</dbReference>
<dbReference type="GO" id="GO:0005524">
    <property type="term" value="F:ATP binding"/>
    <property type="evidence" value="ECO:0007669"/>
    <property type="project" value="UniProtKB-KW"/>
</dbReference>
<comment type="caution">
    <text evidence="12">The sequence shown here is derived from an EMBL/GenBank/DDBJ whole genome shotgun (WGS) entry which is preliminary data.</text>
</comment>
<dbReference type="InterPro" id="IPR027417">
    <property type="entry name" value="P-loop_NTPase"/>
</dbReference>
<evidence type="ECO:0000259" key="11">
    <source>
        <dbReference type="SMART" id="SM00382"/>
    </source>
</evidence>
<dbReference type="CDD" id="cd18037">
    <property type="entry name" value="DEXSc_Pif1_like"/>
    <property type="match status" value="1"/>
</dbReference>
<accession>A0A9P3G3Y1</accession>
<evidence type="ECO:0000256" key="3">
    <source>
        <dbReference type="ARBA" id="ARBA00022801"/>
    </source>
</evidence>
<feature type="compositionally biased region" description="Low complexity" evidence="10">
    <location>
        <begin position="19"/>
        <end position="32"/>
    </location>
</feature>
<evidence type="ECO:0000256" key="8">
    <source>
        <dbReference type="ARBA" id="ARBA00023235"/>
    </source>
</evidence>
<dbReference type="PROSITE" id="PS51257">
    <property type="entry name" value="PROKAR_LIPOPROTEIN"/>
    <property type="match status" value="1"/>
</dbReference>
<keyword evidence="1 9" id="KW-0547">Nucleotide-binding</keyword>
<evidence type="ECO:0000256" key="9">
    <source>
        <dbReference type="RuleBase" id="RU363044"/>
    </source>
</evidence>
<comment type="similarity">
    <text evidence="9">Belongs to the helicase family.</text>
</comment>
<dbReference type="OrthoDB" id="432234at2759"/>
<dbReference type="InterPro" id="IPR010285">
    <property type="entry name" value="DNA_helicase_pif1-like_DEAD"/>
</dbReference>
<feature type="compositionally biased region" description="Polar residues" evidence="10">
    <location>
        <begin position="43"/>
        <end position="57"/>
    </location>
</feature>
<comment type="catalytic activity">
    <reaction evidence="9">
        <text>ATP + H2O = ADP + phosphate + H(+)</text>
        <dbReference type="Rhea" id="RHEA:13065"/>
        <dbReference type="ChEBI" id="CHEBI:15377"/>
        <dbReference type="ChEBI" id="CHEBI:15378"/>
        <dbReference type="ChEBI" id="CHEBI:30616"/>
        <dbReference type="ChEBI" id="CHEBI:43474"/>
        <dbReference type="ChEBI" id="CHEBI:456216"/>
        <dbReference type="EC" id="5.6.2.3"/>
    </reaction>
</comment>
<dbReference type="Pfam" id="PF21530">
    <property type="entry name" value="Pif1_2B_dom"/>
    <property type="match status" value="1"/>
</dbReference>
<dbReference type="AlphaFoldDB" id="A0A9P3G3Y1"/>
<dbReference type="EC" id="5.6.2.3" evidence="9"/>
<dbReference type="GO" id="GO:0043139">
    <property type="term" value="F:5'-3' DNA helicase activity"/>
    <property type="evidence" value="ECO:0007669"/>
    <property type="project" value="UniProtKB-EC"/>
</dbReference>
<keyword evidence="5 9" id="KW-0067">ATP-binding</keyword>
<dbReference type="InterPro" id="IPR003593">
    <property type="entry name" value="AAA+_ATPase"/>
</dbReference>
<gene>
    <name evidence="12" type="ORF">PsYK624_039010</name>
</gene>
<dbReference type="PANTHER" id="PTHR47642:SF5">
    <property type="entry name" value="ATP-DEPENDENT DNA HELICASE"/>
    <property type="match status" value="1"/>
</dbReference>
<keyword evidence="6" id="KW-0238">DNA-binding</keyword>
<dbReference type="InterPro" id="IPR051055">
    <property type="entry name" value="PIF1_helicase"/>
</dbReference>
<dbReference type="SMART" id="SM00382">
    <property type="entry name" value="AAA"/>
    <property type="match status" value="1"/>
</dbReference>
<evidence type="ECO:0000256" key="5">
    <source>
        <dbReference type="ARBA" id="ARBA00022840"/>
    </source>
</evidence>
<keyword evidence="9" id="KW-0233">DNA recombination</keyword>
<organism evidence="12 13">
    <name type="scientific">Phanerochaete sordida</name>
    <dbReference type="NCBI Taxonomy" id="48140"/>
    <lineage>
        <taxon>Eukaryota</taxon>
        <taxon>Fungi</taxon>
        <taxon>Dikarya</taxon>
        <taxon>Basidiomycota</taxon>
        <taxon>Agaricomycotina</taxon>
        <taxon>Agaricomycetes</taxon>
        <taxon>Polyporales</taxon>
        <taxon>Phanerochaetaceae</taxon>
        <taxon>Phanerochaete</taxon>
    </lineage>
</organism>
<keyword evidence="3 9" id="KW-0378">Hydrolase</keyword>
<dbReference type="GO" id="GO:0006281">
    <property type="term" value="P:DNA repair"/>
    <property type="evidence" value="ECO:0007669"/>
    <property type="project" value="UniProtKB-KW"/>
</dbReference>
<feature type="domain" description="AAA+ ATPase" evidence="11">
    <location>
        <begin position="81"/>
        <end position="299"/>
    </location>
</feature>
<evidence type="ECO:0000256" key="4">
    <source>
        <dbReference type="ARBA" id="ARBA00022806"/>
    </source>
</evidence>
<keyword evidence="13" id="KW-1185">Reference proteome</keyword>
<keyword evidence="2 9" id="KW-0227">DNA damage</keyword>
<name>A0A9P3G3Y1_9APHY</name>
<dbReference type="Pfam" id="PF05970">
    <property type="entry name" value="PIF1"/>
    <property type="match status" value="2"/>
</dbReference>
<keyword evidence="7 9" id="KW-0234">DNA repair</keyword>
<keyword evidence="4 9" id="KW-0347">Helicase</keyword>
<evidence type="ECO:0000256" key="2">
    <source>
        <dbReference type="ARBA" id="ARBA00022763"/>
    </source>
</evidence>
<feature type="region of interest" description="Disordered" evidence="10">
    <location>
        <begin position="19"/>
        <end position="63"/>
    </location>
</feature>
<dbReference type="EMBL" id="BPQB01000007">
    <property type="protein sequence ID" value="GJE87818.1"/>
    <property type="molecule type" value="Genomic_DNA"/>
</dbReference>
<evidence type="ECO:0000256" key="10">
    <source>
        <dbReference type="SAM" id="MobiDB-lite"/>
    </source>
</evidence>
<dbReference type="GO" id="GO:0006310">
    <property type="term" value="P:DNA recombination"/>
    <property type="evidence" value="ECO:0007669"/>
    <property type="project" value="UniProtKB-KW"/>
</dbReference>
<protein>
    <recommendedName>
        <fullName evidence="9">ATP-dependent DNA helicase</fullName>
        <ecNumber evidence="9">5.6.2.3</ecNumber>
    </recommendedName>
</protein>
<dbReference type="SUPFAM" id="SSF52540">
    <property type="entry name" value="P-loop containing nucleoside triphosphate hydrolases"/>
    <property type="match status" value="2"/>
</dbReference>
<dbReference type="InterPro" id="IPR049163">
    <property type="entry name" value="Pif1-like_2B_dom"/>
</dbReference>
<evidence type="ECO:0000256" key="7">
    <source>
        <dbReference type="ARBA" id="ARBA00023204"/>
    </source>
</evidence>
<dbReference type="Gene3D" id="3.40.50.300">
    <property type="entry name" value="P-loop containing nucleotide triphosphate hydrolases"/>
    <property type="match status" value="2"/>
</dbReference>
<evidence type="ECO:0000313" key="12">
    <source>
        <dbReference type="EMBL" id="GJE87818.1"/>
    </source>
</evidence>
<sequence length="567" mass="61546">MENKRIKLETSVDRCMTESAAAQPAHASASCATPSPVHVKTEPSATAGPSTQTSSTERPAADSDAIQLAPAQEQVLSRVKAGHNVFFTGSAGTGKSLVLRRIVQYFRTEKNMSGDDLVVTAPTGLAGTNVGGGTLHSWAGVGINVESLKQTLNNIVGAERYPAMRDGVSIFEAGNPDALGSSAKRWIQCKVLIIDEVSMMAASFFDKLEHMARFIRGNEQPFGGIQLILSGDFLQLPPIGGAKSKPRFAFQATSWPKCVEEPLLLSNVYRQNDQAFLAVLNDIRRNVISPRSLAFIKAHSKPVEYPSGVWPVDLCARKKTVQARNDKALRGLAGSARPFTSYGDSRDGPHLDSLFTVQRELSLKVGARVMLLKNLVPNVLVNGSLGEVIGFSTAAQVHSSGSATIGVPFALAGKFESAPTGYAYQRYEKEFYECLQDYTEWPIVRFRCGSSTTETVDILCVAHKFYAAHFDKGAIWRKQVPLALAYAITIHKAQGQTLERVRVDLAGIFEAGQCYVALSRAANPACLEIVNWSESAVKINNVAVEWYRSLEAEAPKCLGKRAMSEMN</sequence>
<dbReference type="GO" id="GO:0000723">
    <property type="term" value="P:telomere maintenance"/>
    <property type="evidence" value="ECO:0007669"/>
    <property type="project" value="InterPro"/>
</dbReference>
<reference evidence="12 13" key="1">
    <citation type="submission" date="2021-08" db="EMBL/GenBank/DDBJ databases">
        <title>Draft Genome Sequence of Phanerochaete sordida strain YK-624.</title>
        <authorList>
            <person name="Mori T."/>
            <person name="Dohra H."/>
            <person name="Suzuki T."/>
            <person name="Kawagishi H."/>
            <person name="Hirai H."/>
        </authorList>
    </citation>
    <scope>NUCLEOTIDE SEQUENCE [LARGE SCALE GENOMIC DNA]</scope>
    <source>
        <strain evidence="12 13">YK-624</strain>
    </source>
</reference>
<dbReference type="CDD" id="cd18809">
    <property type="entry name" value="SF1_C_RecD"/>
    <property type="match status" value="1"/>
</dbReference>
<keyword evidence="8" id="KW-0413">Isomerase</keyword>
<evidence type="ECO:0000313" key="13">
    <source>
        <dbReference type="Proteomes" id="UP000703269"/>
    </source>
</evidence>
<evidence type="ECO:0000256" key="6">
    <source>
        <dbReference type="ARBA" id="ARBA00023125"/>
    </source>
</evidence>